<dbReference type="Gramene" id="Pp3c1_32943V3.2">
    <property type="protein sequence ID" value="Pp3c1_32943V3.2"/>
    <property type="gene ID" value="Pp3c1_32943"/>
</dbReference>
<dbReference type="Gene3D" id="1.25.10.10">
    <property type="entry name" value="Leucine-rich Repeat Variant"/>
    <property type="match status" value="1"/>
</dbReference>
<proteinExistence type="predicted"/>
<dbReference type="GO" id="GO:0031267">
    <property type="term" value="F:small GTPase binding"/>
    <property type="evidence" value="ECO:0007669"/>
    <property type="project" value="InterPro"/>
</dbReference>
<dbReference type="FunCoup" id="A0A2K1LAN9">
    <property type="interactions" value="1199"/>
</dbReference>
<evidence type="ECO:0000313" key="6">
    <source>
        <dbReference type="EMBL" id="PNR63095.1"/>
    </source>
</evidence>
<reference evidence="6 8" key="2">
    <citation type="journal article" date="2018" name="Plant J.">
        <title>The Physcomitrella patens chromosome-scale assembly reveals moss genome structure and evolution.</title>
        <authorList>
            <person name="Lang D."/>
            <person name="Ullrich K.K."/>
            <person name="Murat F."/>
            <person name="Fuchs J."/>
            <person name="Jenkins J."/>
            <person name="Haas F.B."/>
            <person name="Piednoel M."/>
            <person name="Gundlach H."/>
            <person name="Van Bel M."/>
            <person name="Meyberg R."/>
            <person name="Vives C."/>
            <person name="Morata J."/>
            <person name="Symeonidi A."/>
            <person name="Hiss M."/>
            <person name="Muchero W."/>
            <person name="Kamisugi Y."/>
            <person name="Saleh O."/>
            <person name="Blanc G."/>
            <person name="Decker E.L."/>
            <person name="van Gessel N."/>
            <person name="Grimwood J."/>
            <person name="Hayes R.D."/>
            <person name="Graham S.W."/>
            <person name="Gunter L.E."/>
            <person name="McDaniel S.F."/>
            <person name="Hoernstein S.N.W."/>
            <person name="Larsson A."/>
            <person name="Li F.W."/>
            <person name="Perroud P.F."/>
            <person name="Phillips J."/>
            <person name="Ranjan P."/>
            <person name="Rokshar D.S."/>
            <person name="Rothfels C.J."/>
            <person name="Schneider L."/>
            <person name="Shu S."/>
            <person name="Stevenson D.W."/>
            <person name="Thummler F."/>
            <person name="Tillich M."/>
            <person name="Villarreal Aguilar J.C."/>
            <person name="Widiez T."/>
            <person name="Wong G.K."/>
            <person name="Wymore A."/>
            <person name="Zhang Y."/>
            <person name="Zimmer A.D."/>
            <person name="Quatrano R.S."/>
            <person name="Mayer K.F.X."/>
            <person name="Goodstein D."/>
            <person name="Casacuberta J.M."/>
            <person name="Vandepoele K."/>
            <person name="Reski R."/>
            <person name="Cuming A.C."/>
            <person name="Tuskan G.A."/>
            <person name="Maumus F."/>
            <person name="Salse J."/>
            <person name="Schmutz J."/>
            <person name="Rensing S.A."/>
        </authorList>
    </citation>
    <scope>NUCLEOTIDE SEQUENCE [LARGE SCALE GENOMIC DNA]</scope>
    <source>
        <strain evidence="7 8">cv. Gransden 2004</strain>
    </source>
</reference>
<dbReference type="STRING" id="3218.A0A2K1LAN9"/>
<dbReference type="InParanoid" id="A0A2K1LAN9"/>
<keyword evidence="3" id="KW-0539">Nucleus</keyword>
<sequence>MLCLGGREKGIRVAGAISLKNFLKAHWNAEGVMSRDERLEFRNQLVDVVLRVDDLVRKPLAESFLLVTIHDFVREKAWPELVPALKIAIENIDLMNGSEASDMKALNCLLGLQIITKPFQYFLNPTMASEPVPEQLETISKELLVPFHGTFHQLVQQVATSKAAEYSQHDIILLVFCKSLDHALKSHMPSALLGSVDQWFTDLLSLLDSVVLEERVDSLDKQPRLKIWKRSLQICCNMVSRHGVYVDKFLSSLAVAALEIVGKTSNAKNFNQIQQRVISLGFDLLANILQTEVGWKLIASHFPNLLDKAIFPALMMNEKDLSEWVEEEDEYIQKNLPSNMDVASGSTEDLVTPRRRALNLLGIIAMAKGPQSVRRRKKAGTVKRRRIGSKGANKDDSDRVGDILVMLYLARYPLPTDGADVQSDEVLRYYGALIAYGGLQKYLKTLPAAKVALLLERRVFPLYLMVAPSPYVLANANWILGELSSCLPEVLRENVYTALLKALLAPNAGCVSWRPVRASAAAALASLLQNGYKPIQWLPLLQATVAGVRMEKESEAAISLQLLTIAVETGREFVASYVPAIAAVVQVVTCKNLPSNSEPWPQVAELGFSAIAALAKAWEAALSDKDKSKGKDSDKWMVGCATVANVFSELLQRAWLVPLQEGAMPVKPQALCLSDASVLLKVILRYGQSSADVVEMKMESLVRVWANLVAASNGWDAHGDEPVFDCIDELIALQERCSIIQFSLSEVMPSSAPETCERSILDCVVTFLTTAIDSASSAACWRACRNVHALLHATQFSLEGEALMAFFVPRFCEVASRRLQQLTSMTVPLAKPLILVITVCFINLPEEVEKILCFDDNGPDVTEDGSCQGLLTLAEALAGLAESEADPSLSLESEMKITVIGLQRVMVHIINKNLLQNQNGFTAAHHCLRSLLESMVELKDIMELSESDESGSSSTSNSDSGFSSEDDSLDETRSEPVAATQEETEGEFLERQAQTARDLQAEACEEAENGQNEDGHELALGVLGLVDFEKEVLAFLKEHGKELSSKRPLSRILLARFRDRYPKSKGYL</sequence>
<dbReference type="GO" id="GO:0006606">
    <property type="term" value="P:protein import into nucleus"/>
    <property type="evidence" value="ECO:0000318"/>
    <property type="project" value="GO_Central"/>
</dbReference>
<dbReference type="GO" id="GO:0006611">
    <property type="term" value="P:protein export from nucleus"/>
    <property type="evidence" value="ECO:0000318"/>
    <property type="project" value="GO_Central"/>
</dbReference>
<dbReference type="GO" id="GO:0005635">
    <property type="term" value="C:nuclear envelope"/>
    <property type="evidence" value="ECO:0000318"/>
    <property type="project" value="GO_Central"/>
</dbReference>
<comment type="subcellular location">
    <subcellularLocation>
        <location evidence="1">Nucleus</location>
    </subcellularLocation>
</comment>
<gene>
    <name evidence="6" type="ORF">PHYPA_001520</name>
</gene>
<evidence type="ECO:0000259" key="5">
    <source>
        <dbReference type="PROSITE" id="PS50166"/>
    </source>
</evidence>
<accession>A0A2K1LAN9</accession>
<dbReference type="SUPFAM" id="SSF48371">
    <property type="entry name" value="ARM repeat"/>
    <property type="match status" value="1"/>
</dbReference>
<dbReference type="GO" id="GO:0005829">
    <property type="term" value="C:cytosol"/>
    <property type="evidence" value="ECO:0000318"/>
    <property type="project" value="GO_Central"/>
</dbReference>
<feature type="domain" description="Importin N-terminal" evidence="5">
    <location>
        <begin position="1"/>
        <end position="51"/>
    </location>
</feature>
<dbReference type="AlphaFoldDB" id="A0A2K1LAN9"/>
<dbReference type="InterPro" id="IPR001494">
    <property type="entry name" value="Importin-beta_N"/>
</dbReference>
<evidence type="ECO:0000313" key="8">
    <source>
        <dbReference type="Proteomes" id="UP000006727"/>
    </source>
</evidence>
<dbReference type="Pfam" id="PF03810">
    <property type="entry name" value="IBN_N"/>
    <property type="match status" value="1"/>
</dbReference>
<dbReference type="InterPro" id="IPR016024">
    <property type="entry name" value="ARM-type_fold"/>
</dbReference>
<dbReference type="InterPro" id="IPR011989">
    <property type="entry name" value="ARM-like"/>
</dbReference>
<evidence type="ECO:0000313" key="7">
    <source>
        <dbReference type="EnsemblPlants" id="Pp3c1_32943V3.1"/>
    </source>
</evidence>
<protein>
    <recommendedName>
        <fullName evidence="5">Importin N-terminal domain-containing protein</fullName>
    </recommendedName>
</protein>
<dbReference type="Proteomes" id="UP000006727">
    <property type="component" value="Chromosome 1"/>
</dbReference>
<feature type="compositionally biased region" description="Basic residues" evidence="4">
    <location>
        <begin position="375"/>
        <end position="388"/>
    </location>
</feature>
<dbReference type="EnsemblPlants" id="Pp3c1_32943V3.1">
    <property type="protein sequence ID" value="Pp3c1_32943V3.1"/>
    <property type="gene ID" value="Pp3c1_32943"/>
</dbReference>
<dbReference type="PANTHER" id="PTHR10997:SF29">
    <property type="entry name" value="ARM REPEAT SUPERFAMILY PROTEIN"/>
    <property type="match status" value="1"/>
</dbReference>
<reference evidence="6 8" key="1">
    <citation type="journal article" date="2008" name="Science">
        <title>The Physcomitrella genome reveals evolutionary insights into the conquest of land by plants.</title>
        <authorList>
            <person name="Rensing S."/>
            <person name="Lang D."/>
            <person name="Zimmer A."/>
            <person name="Terry A."/>
            <person name="Salamov A."/>
            <person name="Shapiro H."/>
            <person name="Nishiyama T."/>
            <person name="Perroud P.-F."/>
            <person name="Lindquist E."/>
            <person name="Kamisugi Y."/>
            <person name="Tanahashi T."/>
            <person name="Sakakibara K."/>
            <person name="Fujita T."/>
            <person name="Oishi K."/>
            <person name="Shin-I T."/>
            <person name="Kuroki Y."/>
            <person name="Toyoda A."/>
            <person name="Suzuki Y."/>
            <person name="Hashimoto A."/>
            <person name="Yamaguchi K."/>
            <person name="Sugano A."/>
            <person name="Kohara Y."/>
            <person name="Fujiyama A."/>
            <person name="Anterola A."/>
            <person name="Aoki S."/>
            <person name="Ashton N."/>
            <person name="Barbazuk W.B."/>
            <person name="Barker E."/>
            <person name="Bennetzen J."/>
            <person name="Bezanilla M."/>
            <person name="Blankenship R."/>
            <person name="Cho S.H."/>
            <person name="Dutcher S."/>
            <person name="Estelle M."/>
            <person name="Fawcett J.A."/>
            <person name="Gundlach H."/>
            <person name="Hanada K."/>
            <person name="Heyl A."/>
            <person name="Hicks K.A."/>
            <person name="Hugh J."/>
            <person name="Lohr M."/>
            <person name="Mayer K."/>
            <person name="Melkozernov A."/>
            <person name="Murata T."/>
            <person name="Nelson D."/>
            <person name="Pils B."/>
            <person name="Prigge M."/>
            <person name="Reiss B."/>
            <person name="Renner T."/>
            <person name="Rombauts S."/>
            <person name="Rushton P."/>
            <person name="Sanderfoot A."/>
            <person name="Schween G."/>
            <person name="Shiu S.-H."/>
            <person name="Stueber K."/>
            <person name="Theodoulou F.L."/>
            <person name="Tu H."/>
            <person name="Van de Peer Y."/>
            <person name="Verrier P.J."/>
            <person name="Waters E."/>
            <person name="Wood A."/>
            <person name="Yang L."/>
            <person name="Cove D."/>
            <person name="Cuming A."/>
            <person name="Hasebe M."/>
            <person name="Lucas S."/>
            <person name="Mishler D.B."/>
            <person name="Reski R."/>
            <person name="Grigoriev I."/>
            <person name="Quatrano R.S."/>
            <person name="Boore J.L."/>
        </authorList>
    </citation>
    <scope>NUCLEOTIDE SEQUENCE [LARGE SCALE GENOMIC DNA]</scope>
    <source>
        <strain evidence="7 8">cv. Gransden 2004</strain>
    </source>
</reference>
<evidence type="ECO:0000256" key="3">
    <source>
        <dbReference type="ARBA" id="ARBA00023242"/>
    </source>
</evidence>
<keyword evidence="8" id="KW-1185">Reference proteome</keyword>
<organism evidence="6">
    <name type="scientific">Physcomitrium patens</name>
    <name type="common">Spreading-leaved earth moss</name>
    <name type="synonym">Physcomitrella patens</name>
    <dbReference type="NCBI Taxonomy" id="3218"/>
    <lineage>
        <taxon>Eukaryota</taxon>
        <taxon>Viridiplantae</taxon>
        <taxon>Streptophyta</taxon>
        <taxon>Embryophyta</taxon>
        <taxon>Bryophyta</taxon>
        <taxon>Bryophytina</taxon>
        <taxon>Bryopsida</taxon>
        <taxon>Funariidae</taxon>
        <taxon>Funariales</taxon>
        <taxon>Funariaceae</taxon>
        <taxon>Physcomitrium</taxon>
    </lineage>
</organism>
<evidence type="ECO:0000256" key="2">
    <source>
        <dbReference type="ARBA" id="ARBA00022448"/>
    </source>
</evidence>
<dbReference type="Gramene" id="Pp3c1_32943V3.1">
    <property type="protein sequence ID" value="Pp3c1_32943V3.1"/>
    <property type="gene ID" value="Pp3c1_32943"/>
</dbReference>
<name>A0A2K1LAN9_PHYPA</name>
<keyword evidence="2" id="KW-0813">Transport</keyword>
<feature type="region of interest" description="Disordered" evidence="4">
    <location>
        <begin position="375"/>
        <end position="394"/>
    </location>
</feature>
<dbReference type="PROSITE" id="PS50166">
    <property type="entry name" value="IMPORTIN_B_NT"/>
    <property type="match status" value="1"/>
</dbReference>
<feature type="compositionally biased region" description="Low complexity" evidence="4">
    <location>
        <begin position="950"/>
        <end position="963"/>
    </location>
</feature>
<dbReference type="EMBL" id="ABEU02000001">
    <property type="protein sequence ID" value="PNR63095.1"/>
    <property type="molecule type" value="Genomic_DNA"/>
</dbReference>
<reference evidence="7" key="3">
    <citation type="submission" date="2020-12" db="UniProtKB">
        <authorList>
            <consortium name="EnsemblPlants"/>
        </authorList>
    </citation>
    <scope>IDENTIFICATION</scope>
</reference>
<dbReference type="PaxDb" id="3218-PP1S355_42V6.1"/>
<dbReference type="GO" id="GO:0005049">
    <property type="term" value="F:nuclear export signal receptor activity"/>
    <property type="evidence" value="ECO:0000318"/>
    <property type="project" value="GO_Central"/>
</dbReference>
<dbReference type="PANTHER" id="PTHR10997">
    <property type="entry name" value="IMPORTIN-7, 8, 11"/>
    <property type="match status" value="1"/>
</dbReference>
<evidence type="ECO:0000256" key="1">
    <source>
        <dbReference type="ARBA" id="ARBA00004123"/>
    </source>
</evidence>
<dbReference type="EnsemblPlants" id="Pp3c1_32943V3.2">
    <property type="protein sequence ID" value="Pp3c1_32943V3.2"/>
    <property type="gene ID" value="Pp3c1_32943"/>
</dbReference>
<evidence type="ECO:0000256" key="4">
    <source>
        <dbReference type="SAM" id="MobiDB-lite"/>
    </source>
</evidence>
<feature type="region of interest" description="Disordered" evidence="4">
    <location>
        <begin position="944"/>
        <end position="998"/>
    </location>
</feature>